<evidence type="ECO:0000313" key="1">
    <source>
        <dbReference type="EMBL" id="SVD19198.1"/>
    </source>
</evidence>
<protein>
    <submittedName>
        <fullName evidence="1">Uncharacterized protein</fullName>
    </submittedName>
</protein>
<sequence>VIRLFIILIGAVLTVGCTAVKETQPAR</sequence>
<dbReference type="AlphaFoldDB" id="A0A382TCW3"/>
<feature type="non-terminal residue" evidence="1">
    <location>
        <position position="27"/>
    </location>
</feature>
<reference evidence="1" key="1">
    <citation type="submission" date="2018-05" db="EMBL/GenBank/DDBJ databases">
        <authorList>
            <person name="Lanie J.A."/>
            <person name="Ng W.-L."/>
            <person name="Kazmierczak K.M."/>
            <person name="Andrzejewski T.M."/>
            <person name="Davidsen T.M."/>
            <person name="Wayne K.J."/>
            <person name="Tettelin H."/>
            <person name="Glass J.I."/>
            <person name="Rusch D."/>
            <person name="Podicherti R."/>
            <person name="Tsui H.-C.T."/>
            <person name="Winkler M.E."/>
        </authorList>
    </citation>
    <scope>NUCLEOTIDE SEQUENCE</scope>
</reference>
<accession>A0A382TCW3</accession>
<gene>
    <name evidence="1" type="ORF">METZ01_LOCUS372052</name>
</gene>
<feature type="non-terminal residue" evidence="1">
    <location>
        <position position="1"/>
    </location>
</feature>
<dbReference type="EMBL" id="UINC01135194">
    <property type="protein sequence ID" value="SVD19198.1"/>
    <property type="molecule type" value="Genomic_DNA"/>
</dbReference>
<organism evidence="1">
    <name type="scientific">marine metagenome</name>
    <dbReference type="NCBI Taxonomy" id="408172"/>
    <lineage>
        <taxon>unclassified sequences</taxon>
        <taxon>metagenomes</taxon>
        <taxon>ecological metagenomes</taxon>
    </lineage>
</organism>
<name>A0A382TCW3_9ZZZZ</name>
<proteinExistence type="predicted"/>